<keyword evidence="2" id="KW-0663">Pyridoxal phosphate</keyword>
<dbReference type="NCBIfam" id="NF006058">
    <property type="entry name" value="PRK08206.1"/>
    <property type="match status" value="1"/>
</dbReference>
<dbReference type="AlphaFoldDB" id="A0AAD0EBV5"/>
<feature type="domain" description="Tryptophan synthase beta chain-like PALP" evidence="3">
    <location>
        <begin position="43"/>
        <end position="376"/>
    </location>
</feature>
<accession>A0AAD0EBV5</accession>
<dbReference type="GO" id="GO:0008838">
    <property type="term" value="F:diaminopropionate ammonia-lyase activity"/>
    <property type="evidence" value="ECO:0007669"/>
    <property type="project" value="UniProtKB-EC"/>
</dbReference>
<proteinExistence type="predicted"/>
<evidence type="ECO:0000313" key="4">
    <source>
        <dbReference type="EMBL" id="ATF04701.1"/>
    </source>
</evidence>
<evidence type="ECO:0000256" key="2">
    <source>
        <dbReference type="ARBA" id="ARBA00022898"/>
    </source>
</evidence>
<dbReference type="Gene3D" id="3.40.50.1100">
    <property type="match status" value="2"/>
</dbReference>
<dbReference type="SUPFAM" id="SSF53686">
    <property type="entry name" value="Tryptophan synthase beta subunit-like PLP-dependent enzymes"/>
    <property type="match status" value="1"/>
</dbReference>
<evidence type="ECO:0000313" key="5">
    <source>
        <dbReference type="Proteomes" id="UP000217545"/>
    </source>
</evidence>
<dbReference type="RefSeq" id="WP_024096098.1">
    <property type="nucleotide sequence ID" value="NZ_CP010588.1"/>
</dbReference>
<evidence type="ECO:0000259" key="3">
    <source>
        <dbReference type="Pfam" id="PF00291"/>
    </source>
</evidence>
<dbReference type="PANTHER" id="PTHR42937">
    <property type="match status" value="1"/>
</dbReference>
<gene>
    <name evidence="4" type="ORF">PhaeoP63_00599</name>
</gene>
<evidence type="ECO:0000256" key="1">
    <source>
        <dbReference type="ARBA" id="ARBA00001933"/>
    </source>
</evidence>
<sequence length="395" mass="41956">MLDIFRTTKPDVFTTRPRLGPKVRDALPRRGFDDAAREIGAWDGYQPTPMPNLASLADKLDIQAIHYKHEGPRFGLGSFKALGGAYAVLRVLQRELSETTGRAITIEDVHSGSFADQISEITVISATDGNHGRSVAWGAQRFGAKCRIYIHAEVSPFRAEAMQALGAEVIRVDGDYDATVAKTRIDAEEHGWKIVSDTSWPGYTQPPLDVMAGYGVMAREIVRDLPAPPTHVFLQGGVGGLAASVIAVFQQEWGNAAPRSIIVEPELAPCLFASGKANAATTVAITSETLMAGLSCGEPSQIAWDVLGEAVHSFMTIPESLVAPAVRLLAGGECGDPGIDAGESAVAGLIGLMCAALDQDLRDELKLDAASRVVIIGSEGVTDPTVVKAIMEGRI</sequence>
<dbReference type="InterPro" id="IPR010081">
    <property type="entry name" value="DiNH2opropionate_NH3_lyase"/>
</dbReference>
<dbReference type="PANTHER" id="PTHR42937:SF1">
    <property type="entry name" value="DIAMINOPROPIONATE AMMONIA-LYASE"/>
    <property type="match status" value="1"/>
</dbReference>
<organism evidence="4 5">
    <name type="scientific">Phaeobacter gallaeciensis</name>
    <dbReference type="NCBI Taxonomy" id="60890"/>
    <lineage>
        <taxon>Bacteria</taxon>
        <taxon>Pseudomonadati</taxon>
        <taxon>Pseudomonadota</taxon>
        <taxon>Alphaproteobacteria</taxon>
        <taxon>Rhodobacterales</taxon>
        <taxon>Roseobacteraceae</taxon>
        <taxon>Phaeobacter</taxon>
    </lineage>
</organism>
<dbReference type="NCBIfam" id="TIGR01747">
    <property type="entry name" value="diampropi_NH3ly"/>
    <property type="match status" value="1"/>
</dbReference>
<dbReference type="Pfam" id="PF00291">
    <property type="entry name" value="PALP"/>
    <property type="match status" value="1"/>
</dbReference>
<dbReference type="Proteomes" id="UP000217545">
    <property type="component" value="Chromosome"/>
</dbReference>
<keyword evidence="4" id="KW-0456">Lyase</keyword>
<name>A0AAD0EBV5_9RHOB</name>
<dbReference type="InterPro" id="IPR036052">
    <property type="entry name" value="TrpB-like_PALP_sf"/>
</dbReference>
<protein>
    <submittedName>
        <fullName evidence="4">Diaminopropionate ammonia-lyase family protein</fullName>
        <ecNumber evidence="4">4.3.1.15</ecNumber>
    </submittedName>
</protein>
<reference evidence="4 5" key="1">
    <citation type="journal article" date="2017" name="Front. Microbiol.">
        <title>Phaeobacter piscinae sp. nov., a species of the Roseobacter group and potential aquaculture probiont.</title>
        <authorList>
            <person name="Sonnenschein E.C."/>
            <person name="Phippen C.B.W."/>
            <person name="Nielsen K.F."/>
            <person name="Mateiu R.V."/>
            <person name="Melchiorsen J."/>
            <person name="Gram L."/>
            <person name="Overmann J."/>
            <person name="Freese H.M."/>
        </authorList>
    </citation>
    <scope>NUCLEOTIDE SEQUENCE [LARGE SCALE GENOMIC DNA]</scope>
    <source>
        <strain evidence="4 5">P63</strain>
    </source>
</reference>
<dbReference type="EC" id="4.3.1.15" evidence="4"/>
<dbReference type="GO" id="GO:0030170">
    <property type="term" value="F:pyridoxal phosphate binding"/>
    <property type="evidence" value="ECO:0007669"/>
    <property type="project" value="InterPro"/>
</dbReference>
<comment type="cofactor">
    <cofactor evidence="1">
        <name>pyridoxal 5'-phosphate</name>
        <dbReference type="ChEBI" id="CHEBI:597326"/>
    </cofactor>
</comment>
<dbReference type="InterPro" id="IPR001926">
    <property type="entry name" value="TrpB-like_PALP"/>
</dbReference>
<dbReference type="GeneID" id="31845051"/>
<dbReference type="EMBL" id="CP010784">
    <property type="protein sequence ID" value="ATF04701.1"/>
    <property type="molecule type" value="Genomic_DNA"/>
</dbReference>